<name>A0A428SMS4_9HYPO</name>
<dbReference type="EMBL" id="NKCK01000222">
    <property type="protein sequence ID" value="RSL91065.1"/>
    <property type="molecule type" value="Genomic_DNA"/>
</dbReference>
<organism evidence="1 2">
    <name type="scientific">Fusarium oligoseptatum</name>
    <dbReference type="NCBI Taxonomy" id="2604345"/>
    <lineage>
        <taxon>Eukaryota</taxon>
        <taxon>Fungi</taxon>
        <taxon>Dikarya</taxon>
        <taxon>Ascomycota</taxon>
        <taxon>Pezizomycotina</taxon>
        <taxon>Sordariomycetes</taxon>
        <taxon>Hypocreomycetidae</taxon>
        <taxon>Hypocreales</taxon>
        <taxon>Nectriaceae</taxon>
        <taxon>Fusarium</taxon>
        <taxon>Fusarium solani species complex</taxon>
    </lineage>
</organism>
<reference evidence="1 2" key="1">
    <citation type="submission" date="2017-06" db="EMBL/GenBank/DDBJ databases">
        <title>Comparative genomic analysis of Ambrosia Fusariam Clade fungi.</title>
        <authorList>
            <person name="Stajich J.E."/>
            <person name="Carrillo J."/>
            <person name="Kijimoto T."/>
            <person name="Eskalen A."/>
            <person name="O'Donnell K."/>
            <person name="Kasson M."/>
        </authorList>
    </citation>
    <scope>NUCLEOTIDE SEQUENCE [LARGE SCALE GENOMIC DNA]</scope>
    <source>
        <strain evidence="1 2">NRRL62579</strain>
    </source>
</reference>
<dbReference type="Proteomes" id="UP000287144">
    <property type="component" value="Unassembled WGS sequence"/>
</dbReference>
<keyword evidence="2" id="KW-1185">Reference proteome</keyword>
<comment type="caution">
    <text evidence="1">The sequence shown here is derived from an EMBL/GenBank/DDBJ whole genome shotgun (WGS) entry which is preliminary data.</text>
</comment>
<protein>
    <submittedName>
        <fullName evidence="1">Uncharacterized protein</fullName>
    </submittedName>
</protein>
<dbReference type="AlphaFoldDB" id="A0A428SMS4"/>
<proteinExistence type="predicted"/>
<gene>
    <name evidence="1" type="ORF">CEP52_014376</name>
</gene>
<accession>A0A428SMS4</accession>
<sequence length="143" mass="16862">MVKQKEIRDDHKKWRCMQMFRTEVRCYRYNDMDIKQCANCKAKRDAGDEAINANLDKIGKLDRVEKDGTECYFQHQQNLFALQGEEKPSLRAMFSVEIIIKQDLNSIYLTILWPLEYPTSYPADPYLDTLAPHHPTLPNSFRC</sequence>
<evidence type="ECO:0000313" key="2">
    <source>
        <dbReference type="Proteomes" id="UP000287144"/>
    </source>
</evidence>
<evidence type="ECO:0000313" key="1">
    <source>
        <dbReference type="EMBL" id="RSL91065.1"/>
    </source>
</evidence>